<keyword evidence="2" id="KW-1185">Reference proteome</keyword>
<comment type="caution">
    <text evidence="1">The sequence shown here is derived from an EMBL/GenBank/DDBJ whole genome shotgun (WGS) entry which is preliminary data.</text>
</comment>
<evidence type="ECO:0000313" key="2">
    <source>
        <dbReference type="Proteomes" id="UP000790709"/>
    </source>
</evidence>
<organism evidence="1 2">
    <name type="scientific">Leucogyrophana mollusca</name>
    <dbReference type="NCBI Taxonomy" id="85980"/>
    <lineage>
        <taxon>Eukaryota</taxon>
        <taxon>Fungi</taxon>
        <taxon>Dikarya</taxon>
        <taxon>Basidiomycota</taxon>
        <taxon>Agaricomycotina</taxon>
        <taxon>Agaricomycetes</taxon>
        <taxon>Agaricomycetidae</taxon>
        <taxon>Boletales</taxon>
        <taxon>Boletales incertae sedis</taxon>
        <taxon>Leucogyrophana</taxon>
    </lineage>
</organism>
<dbReference type="Proteomes" id="UP000790709">
    <property type="component" value="Unassembled WGS sequence"/>
</dbReference>
<protein>
    <submittedName>
        <fullName evidence="1">Uncharacterized protein</fullName>
    </submittedName>
</protein>
<gene>
    <name evidence="1" type="ORF">BV22DRAFT_1030161</name>
</gene>
<dbReference type="EMBL" id="MU266347">
    <property type="protein sequence ID" value="KAH7928950.1"/>
    <property type="molecule type" value="Genomic_DNA"/>
</dbReference>
<sequence>MARPNQVVSSFFSADNKKSSLGDHVNAPAVVGKNFVICAFAIQTDVENSEQAIISRRRVVPKLWRCSTSSWFYRLWSALSESLAETGAMILVPIYFVYVSCGDPFVFLLQHLPVGLMSLPSSVSEFYQWVTRPRPTHSTKTPVQRGSKRVTRRPLNGVAPSHVLSDASMVYTASGLPPQSHQGDIGFDLPTTRTVESC</sequence>
<name>A0ACB8BSP4_9AGAM</name>
<reference evidence="1" key="1">
    <citation type="journal article" date="2021" name="New Phytol.">
        <title>Evolutionary innovations through gain and loss of genes in the ectomycorrhizal Boletales.</title>
        <authorList>
            <person name="Wu G."/>
            <person name="Miyauchi S."/>
            <person name="Morin E."/>
            <person name="Kuo A."/>
            <person name="Drula E."/>
            <person name="Varga T."/>
            <person name="Kohler A."/>
            <person name="Feng B."/>
            <person name="Cao Y."/>
            <person name="Lipzen A."/>
            <person name="Daum C."/>
            <person name="Hundley H."/>
            <person name="Pangilinan J."/>
            <person name="Johnson J."/>
            <person name="Barry K."/>
            <person name="LaButti K."/>
            <person name="Ng V."/>
            <person name="Ahrendt S."/>
            <person name="Min B."/>
            <person name="Choi I.G."/>
            <person name="Park H."/>
            <person name="Plett J.M."/>
            <person name="Magnuson J."/>
            <person name="Spatafora J.W."/>
            <person name="Nagy L.G."/>
            <person name="Henrissat B."/>
            <person name="Grigoriev I.V."/>
            <person name="Yang Z.L."/>
            <person name="Xu J."/>
            <person name="Martin F.M."/>
        </authorList>
    </citation>
    <scope>NUCLEOTIDE SEQUENCE</scope>
    <source>
        <strain evidence="1">KUC20120723A-06</strain>
    </source>
</reference>
<accession>A0ACB8BSP4</accession>
<evidence type="ECO:0000313" key="1">
    <source>
        <dbReference type="EMBL" id="KAH7928950.1"/>
    </source>
</evidence>
<proteinExistence type="predicted"/>